<dbReference type="PANTHER" id="PTHR30068">
    <property type="entry name" value="URONATE ISOMERASE"/>
    <property type="match status" value="1"/>
</dbReference>
<dbReference type="InterPro" id="IPR003766">
    <property type="entry name" value="Uronate_isomerase"/>
</dbReference>
<evidence type="ECO:0000256" key="2">
    <source>
        <dbReference type="ARBA" id="ARBA00004892"/>
    </source>
</evidence>
<dbReference type="GO" id="GO:0042840">
    <property type="term" value="P:D-glucuronate catabolic process"/>
    <property type="evidence" value="ECO:0007669"/>
    <property type="project" value="TreeGrafter"/>
</dbReference>
<name>A0A9D1L110_9FIRM</name>
<accession>A0A9D1L110</accession>
<sequence>MQDFMDQDFLLYNDTSRLLYHEFAKDLPIFDFHNHLSAKEIYEDVTYPDLASLWLDHDHYKWRAMRACGVEEKYITGDASHHEKFAYWAKTVPQLFLNPLYHWTHLELQRYFDIDECLNPETAERIERDTSIILQDGEHTTRGLLRMMHIDTLCTTDDPIDDLRYHRLLKQEGFEIHVLPTFRPDQVLKLRNENYGDYIQKLQATSGMVINDLDSLLMALQRRLDDFVTVGCVGADHSLENFRFRSASADQVNTIFQKRLCGAAVQDEEVWQFQSYVLVALGRYYHERDLVMQLHIGALRNNATRYAMLDAGFDSMDDRCYAYDLSQLLNALDSHDQLPKTILFGINARDFGMLATMAGNFQSAPYFGKVQLGAAWWFLDNQFGITEQLTTLASMGVLGTFVGMLTDSRSFLSFPRHEYFRRLLCGWMGEAVEKGLYPMDCEQLSRIVKGICFENAKRFFRRER</sequence>
<dbReference type="HAMAP" id="MF_00675">
    <property type="entry name" value="UxaC"/>
    <property type="match status" value="1"/>
</dbReference>
<comment type="catalytic activity">
    <reaction evidence="7">
        <text>aldehydo-D-galacturonate = keto-D-tagaturonate</text>
        <dbReference type="Rhea" id="RHEA:27702"/>
        <dbReference type="ChEBI" id="CHEBI:12952"/>
        <dbReference type="ChEBI" id="CHEBI:17886"/>
    </reaction>
</comment>
<keyword evidence="6 7" id="KW-0413">Isomerase</keyword>
<evidence type="ECO:0000256" key="7">
    <source>
        <dbReference type="HAMAP-Rule" id="MF_00675"/>
    </source>
</evidence>
<dbReference type="PANTHER" id="PTHR30068:SF4">
    <property type="entry name" value="URONATE ISOMERASE"/>
    <property type="match status" value="1"/>
</dbReference>
<dbReference type="Gene3D" id="3.20.20.140">
    <property type="entry name" value="Metal-dependent hydrolases"/>
    <property type="match status" value="1"/>
</dbReference>
<evidence type="ECO:0000256" key="4">
    <source>
        <dbReference type="ARBA" id="ARBA00012546"/>
    </source>
</evidence>
<comment type="caution">
    <text evidence="8">The sequence shown here is derived from an EMBL/GenBank/DDBJ whole genome shotgun (WGS) entry which is preliminary data.</text>
</comment>
<proteinExistence type="inferred from homology"/>
<dbReference type="SUPFAM" id="SSF51556">
    <property type="entry name" value="Metallo-dependent hydrolases"/>
    <property type="match status" value="1"/>
</dbReference>
<comment type="catalytic activity">
    <reaction evidence="1 7">
        <text>D-glucuronate = D-fructuronate</text>
        <dbReference type="Rhea" id="RHEA:13049"/>
        <dbReference type="ChEBI" id="CHEBI:58720"/>
        <dbReference type="ChEBI" id="CHEBI:59863"/>
        <dbReference type="EC" id="5.3.1.12"/>
    </reaction>
</comment>
<dbReference type="Pfam" id="PF02614">
    <property type="entry name" value="UxaC"/>
    <property type="match status" value="1"/>
</dbReference>
<dbReference type="AlphaFoldDB" id="A0A9D1L110"/>
<reference evidence="8" key="2">
    <citation type="journal article" date="2021" name="PeerJ">
        <title>Extensive microbial diversity within the chicken gut microbiome revealed by metagenomics and culture.</title>
        <authorList>
            <person name="Gilroy R."/>
            <person name="Ravi A."/>
            <person name="Getino M."/>
            <person name="Pursley I."/>
            <person name="Horton D.L."/>
            <person name="Alikhan N.F."/>
            <person name="Baker D."/>
            <person name="Gharbi K."/>
            <person name="Hall N."/>
            <person name="Watson M."/>
            <person name="Adriaenssens E.M."/>
            <person name="Foster-Nyarko E."/>
            <person name="Jarju S."/>
            <person name="Secka A."/>
            <person name="Antonio M."/>
            <person name="Oren A."/>
            <person name="Chaudhuri R.R."/>
            <person name="La Ragione R."/>
            <person name="Hildebrand F."/>
            <person name="Pallen M.J."/>
        </authorList>
    </citation>
    <scope>NUCLEOTIDE SEQUENCE</scope>
    <source>
        <strain evidence="8">CHK195-11698</strain>
    </source>
</reference>
<dbReference type="Gene3D" id="1.10.2020.10">
    <property type="entry name" value="uronate isomerase, domain 2, chain A"/>
    <property type="match status" value="1"/>
</dbReference>
<evidence type="ECO:0000256" key="6">
    <source>
        <dbReference type="ARBA" id="ARBA00023235"/>
    </source>
</evidence>
<protein>
    <recommendedName>
        <fullName evidence="5 7">Uronate isomerase</fullName>
        <ecNumber evidence="4 7">5.3.1.12</ecNumber>
    </recommendedName>
    <alternativeName>
        <fullName evidence="7">Glucuronate isomerase</fullName>
    </alternativeName>
    <alternativeName>
        <fullName evidence="7">Uronic isomerase</fullName>
    </alternativeName>
</protein>
<evidence type="ECO:0000313" key="8">
    <source>
        <dbReference type="EMBL" id="HIU14305.1"/>
    </source>
</evidence>
<evidence type="ECO:0000256" key="5">
    <source>
        <dbReference type="ARBA" id="ARBA00020555"/>
    </source>
</evidence>
<dbReference type="EC" id="5.3.1.12" evidence="4 7"/>
<comment type="pathway">
    <text evidence="2 7">Carbohydrate metabolism; pentose and glucuronate interconversion.</text>
</comment>
<organism evidence="8 9">
    <name type="scientific">Candidatus Fimiplasma intestinipullorum</name>
    <dbReference type="NCBI Taxonomy" id="2840825"/>
    <lineage>
        <taxon>Bacteria</taxon>
        <taxon>Bacillati</taxon>
        <taxon>Bacillota</taxon>
        <taxon>Clostridia</taxon>
        <taxon>Eubacteriales</taxon>
        <taxon>Candidatus Fimiplasma</taxon>
    </lineage>
</organism>
<dbReference type="NCBIfam" id="NF002794">
    <property type="entry name" value="PRK02925.1"/>
    <property type="match status" value="1"/>
</dbReference>
<gene>
    <name evidence="7 8" type="primary">uxaC</name>
    <name evidence="8" type="ORF">IAD15_09580</name>
</gene>
<dbReference type="GO" id="GO:0008880">
    <property type="term" value="F:glucuronate isomerase activity"/>
    <property type="evidence" value="ECO:0007669"/>
    <property type="project" value="UniProtKB-UniRule"/>
</dbReference>
<evidence type="ECO:0000256" key="3">
    <source>
        <dbReference type="ARBA" id="ARBA00008397"/>
    </source>
</evidence>
<dbReference type="GO" id="GO:0019698">
    <property type="term" value="P:D-galacturonate catabolic process"/>
    <property type="evidence" value="ECO:0007669"/>
    <property type="project" value="TreeGrafter"/>
</dbReference>
<dbReference type="Proteomes" id="UP000824175">
    <property type="component" value="Unassembled WGS sequence"/>
</dbReference>
<evidence type="ECO:0000313" key="9">
    <source>
        <dbReference type="Proteomes" id="UP000824175"/>
    </source>
</evidence>
<comment type="similarity">
    <text evidence="3 7">Belongs to the metallo-dependent hydrolases superfamily. Uronate isomerase family.</text>
</comment>
<reference evidence="8" key="1">
    <citation type="submission" date="2020-10" db="EMBL/GenBank/DDBJ databases">
        <authorList>
            <person name="Gilroy R."/>
        </authorList>
    </citation>
    <scope>NUCLEOTIDE SEQUENCE</scope>
    <source>
        <strain evidence="8">CHK195-11698</strain>
    </source>
</reference>
<evidence type="ECO:0000256" key="1">
    <source>
        <dbReference type="ARBA" id="ARBA00001165"/>
    </source>
</evidence>
<dbReference type="InterPro" id="IPR032466">
    <property type="entry name" value="Metal_Hydrolase"/>
</dbReference>
<dbReference type="EMBL" id="DVMJ01000081">
    <property type="protein sequence ID" value="HIU14305.1"/>
    <property type="molecule type" value="Genomic_DNA"/>
</dbReference>